<name>A0AA36FE27_OCTVU</name>
<dbReference type="PANTHER" id="PTHR47157:SF1">
    <property type="entry name" value="CHROMODOMAIN-HELICASE-DNA-BINDING PROTEIN 1-LIKE"/>
    <property type="match status" value="1"/>
</dbReference>
<dbReference type="Gene3D" id="3.40.50.10810">
    <property type="entry name" value="Tandem AAA-ATPase domain"/>
    <property type="match status" value="1"/>
</dbReference>
<dbReference type="InterPro" id="IPR001650">
    <property type="entry name" value="Helicase_C-like"/>
</dbReference>
<dbReference type="Gene3D" id="3.40.220.10">
    <property type="entry name" value="Leucine Aminopeptidase, subunit E, domain 1"/>
    <property type="match status" value="1"/>
</dbReference>
<dbReference type="Pfam" id="PF00176">
    <property type="entry name" value="SNF2-rel_dom"/>
    <property type="match status" value="1"/>
</dbReference>
<dbReference type="Pfam" id="PF00271">
    <property type="entry name" value="Helicase_C"/>
    <property type="match status" value="1"/>
</dbReference>
<dbReference type="InterPro" id="IPR027417">
    <property type="entry name" value="P-loop_NTPase"/>
</dbReference>
<evidence type="ECO:0000313" key="10">
    <source>
        <dbReference type="EMBL" id="CAI9734197.1"/>
    </source>
</evidence>
<dbReference type="GO" id="GO:0006281">
    <property type="term" value="P:DNA repair"/>
    <property type="evidence" value="ECO:0007669"/>
    <property type="project" value="InterPro"/>
</dbReference>
<evidence type="ECO:0000256" key="2">
    <source>
        <dbReference type="ARBA" id="ARBA00007025"/>
    </source>
</evidence>
<accession>A0AA36FE27</accession>
<dbReference type="InterPro" id="IPR049730">
    <property type="entry name" value="SNF2/RAD54-like_C"/>
</dbReference>
<dbReference type="InterPro" id="IPR000330">
    <property type="entry name" value="SNF2_N"/>
</dbReference>
<organism evidence="10 11">
    <name type="scientific">Octopus vulgaris</name>
    <name type="common">Common octopus</name>
    <dbReference type="NCBI Taxonomy" id="6645"/>
    <lineage>
        <taxon>Eukaryota</taxon>
        <taxon>Metazoa</taxon>
        <taxon>Spiralia</taxon>
        <taxon>Lophotrochozoa</taxon>
        <taxon>Mollusca</taxon>
        <taxon>Cephalopoda</taxon>
        <taxon>Coleoidea</taxon>
        <taxon>Octopodiformes</taxon>
        <taxon>Octopoda</taxon>
        <taxon>Incirrata</taxon>
        <taxon>Octopodidae</taxon>
        <taxon>Octopus</taxon>
    </lineage>
</organism>
<dbReference type="SUPFAM" id="SSF52540">
    <property type="entry name" value="P-loop containing nucleoside triphosphate hydrolases"/>
    <property type="match status" value="2"/>
</dbReference>
<evidence type="ECO:0000256" key="6">
    <source>
        <dbReference type="ARBA" id="ARBA00023242"/>
    </source>
</evidence>
<dbReference type="InterPro" id="IPR043472">
    <property type="entry name" value="Macro_dom-like"/>
</dbReference>
<dbReference type="InterPro" id="IPR031053">
    <property type="entry name" value="ALC1"/>
</dbReference>
<dbReference type="AlphaFoldDB" id="A0AA36FE27"/>
<dbReference type="SUPFAM" id="SSF52949">
    <property type="entry name" value="Macro domain-like"/>
    <property type="match status" value="1"/>
</dbReference>
<sequence length="1062" mass="120180">MKEILAKIEQLQLLTPHSTYISSHNHIKQFGWSDLELHEYQLSGVNWLLSQYYNKHGCILGDEMGLGKTCQTIACILFLRKTEKIQKPDIVICPRSVLENWQLEFERFSPNLKVKCLIGEKNTRQEILEKMVSTATDTDASLDVLLTTYEICLRDELLKRISWHLMVVDEGHRLKSQDSILRSTLVSLNVHQRILLTGTPVQNNLQELFSLLNFVSELIFPMKLKNYFVEKFQTQTDKKATSELHQILKPFLLRRVKESVLDLPNKSEVVLFHGLSALQKKLYKAILTKDHMAFLNSSCATGDRSQHNMMNIFIQLRKCVNHPYLFDGIEEEPFEIGEHLVNASGKLELIDQLLQHLKNAGHKVLMFSQMTRMLDILQDYLTYRGYTYERLDGSTRGDERFLAVQNFNRDEGTFIFLLSTRAGGQGLNLTAADTVIFVDSDLNPQMDLQAVARSHRFGQSRPVKIIRLIGADTVEDIIFQRSAVKLKLTKRVIEDGNFSLKTQKASQISSITDDKVKLQDILKFGVDKLLQNPSGDTPLSIDFTAVLGSSDDNQWTVSDQEEATDLVGQQCFKTNDDAEDQPSTIYQFEGLDYSKAPSSADLYAFDTLGEETPEIEVGKRRNVSEAMPSTSRTKLTPEQIEEREKKRKETLERKLKEREALARKRAAEKEEKKAALWKENGYVSCKLTSDGSEEDSDEEEDSIDPVDISYVRGDVTHPVSVPQTDQSFVIHCIDDSGQWGVGGVFTAITTRSTIPKTQYELAKEMKDINLGDCHLITMNEDEQCSLALIVAQHRTKSNNLSGIKMEALKEGLKKVSVVARQRNASVHLPRIGHDTPSFNWYGTERLIRKHLAVKGIPTYIYYYPRRGHLKRRRSSQEAGPSTKDDAPSSVASPGPASPGPASPGPASPVCSTSQGGTKKQNGLLETFQGLSVHLWKCNPEDSKMYKRYIIAYPFDFFCLFGRSLTLFTYDGEFHSEITESTTHVVVCVNSDIEDLASTMRYASSTAFVKLAFDFQTYDTDISVRVTALLPYCIILYNAVLQGIVQLCCHRLTWNLSPDVQFN</sequence>
<dbReference type="GO" id="GO:0006338">
    <property type="term" value="P:chromatin remodeling"/>
    <property type="evidence" value="ECO:0007669"/>
    <property type="project" value="InterPro"/>
</dbReference>
<protein>
    <submittedName>
        <fullName evidence="10">Chromodomain-helicase-DNA-binding protein 1-like</fullName>
    </submittedName>
</protein>
<keyword evidence="3" id="KW-0547">Nucleotide-binding</keyword>
<dbReference type="GO" id="GO:0005524">
    <property type="term" value="F:ATP binding"/>
    <property type="evidence" value="ECO:0007669"/>
    <property type="project" value="UniProtKB-KW"/>
</dbReference>
<keyword evidence="6" id="KW-0539">Nucleus</keyword>
<dbReference type="SMART" id="SM00490">
    <property type="entry name" value="HELICc"/>
    <property type="match status" value="1"/>
</dbReference>
<proteinExistence type="inferred from homology"/>
<dbReference type="InterPro" id="IPR014001">
    <property type="entry name" value="Helicase_ATP-bd"/>
</dbReference>
<gene>
    <name evidence="10" type="ORF">OCTVUL_1B027006</name>
</gene>
<dbReference type="GO" id="GO:0016787">
    <property type="term" value="F:hydrolase activity"/>
    <property type="evidence" value="ECO:0007669"/>
    <property type="project" value="UniProtKB-KW"/>
</dbReference>
<evidence type="ECO:0000256" key="3">
    <source>
        <dbReference type="ARBA" id="ARBA00022741"/>
    </source>
</evidence>
<dbReference type="EMBL" id="OX597828">
    <property type="protein sequence ID" value="CAI9734197.1"/>
    <property type="molecule type" value="Genomic_DNA"/>
</dbReference>
<dbReference type="PROSITE" id="PS51194">
    <property type="entry name" value="HELICASE_CTER"/>
    <property type="match status" value="1"/>
</dbReference>
<evidence type="ECO:0000259" key="9">
    <source>
        <dbReference type="PROSITE" id="PS51194"/>
    </source>
</evidence>
<evidence type="ECO:0000313" key="11">
    <source>
        <dbReference type="Proteomes" id="UP001162480"/>
    </source>
</evidence>
<keyword evidence="11" id="KW-1185">Reference proteome</keyword>
<dbReference type="GO" id="GO:0003678">
    <property type="term" value="F:DNA helicase activity"/>
    <property type="evidence" value="ECO:0007669"/>
    <property type="project" value="InterPro"/>
</dbReference>
<evidence type="ECO:0000256" key="7">
    <source>
        <dbReference type="SAM" id="MobiDB-lite"/>
    </source>
</evidence>
<comment type="similarity">
    <text evidence="2">Belongs to the SNF2/RAD54 helicase family.</text>
</comment>
<evidence type="ECO:0000256" key="1">
    <source>
        <dbReference type="ARBA" id="ARBA00004123"/>
    </source>
</evidence>
<dbReference type="Proteomes" id="UP001162480">
    <property type="component" value="Chromosome 15"/>
</dbReference>
<feature type="region of interest" description="Disordered" evidence="7">
    <location>
        <begin position="870"/>
        <end position="917"/>
    </location>
</feature>
<dbReference type="InterPro" id="IPR036420">
    <property type="entry name" value="BRCT_dom_sf"/>
</dbReference>
<dbReference type="InterPro" id="IPR038718">
    <property type="entry name" value="SNF2-like_sf"/>
</dbReference>
<dbReference type="GO" id="GO:0005634">
    <property type="term" value="C:nucleus"/>
    <property type="evidence" value="ECO:0007669"/>
    <property type="project" value="UniProtKB-SubCell"/>
</dbReference>
<keyword evidence="4" id="KW-0378">Hydrolase</keyword>
<evidence type="ECO:0000256" key="4">
    <source>
        <dbReference type="ARBA" id="ARBA00022801"/>
    </source>
</evidence>
<feature type="domain" description="Helicase ATP-binding" evidence="8">
    <location>
        <begin position="49"/>
        <end position="218"/>
    </location>
</feature>
<dbReference type="CDD" id="cd18793">
    <property type="entry name" value="SF2_C_SNF"/>
    <property type="match status" value="1"/>
</dbReference>
<dbReference type="SMART" id="SM00487">
    <property type="entry name" value="DEXDc"/>
    <property type="match status" value="1"/>
</dbReference>
<dbReference type="PANTHER" id="PTHR47157">
    <property type="entry name" value="CHROMODOMAIN-HELICASE-DNA-BINDING PROTEIN 1-LIKE"/>
    <property type="match status" value="1"/>
</dbReference>
<feature type="compositionally biased region" description="Pro residues" evidence="7">
    <location>
        <begin position="895"/>
        <end position="906"/>
    </location>
</feature>
<feature type="compositionally biased region" description="Basic and acidic residues" evidence="7">
    <location>
        <begin position="640"/>
        <end position="651"/>
    </location>
</feature>
<dbReference type="PROSITE" id="PS51192">
    <property type="entry name" value="HELICASE_ATP_BIND_1"/>
    <property type="match status" value="1"/>
</dbReference>
<feature type="domain" description="Helicase C-terminal" evidence="9">
    <location>
        <begin position="349"/>
        <end position="506"/>
    </location>
</feature>
<comment type="subcellular location">
    <subcellularLocation>
        <location evidence="1">Nucleus</location>
    </subcellularLocation>
</comment>
<feature type="region of interest" description="Disordered" evidence="7">
    <location>
        <begin position="618"/>
        <end position="651"/>
    </location>
</feature>
<keyword evidence="5" id="KW-0067">ATP-binding</keyword>
<evidence type="ECO:0000256" key="5">
    <source>
        <dbReference type="ARBA" id="ARBA00022840"/>
    </source>
</evidence>
<dbReference type="CDD" id="cd03331">
    <property type="entry name" value="Macro_Poa1p-like_SNF2"/>
    <property type="match status" value="1"/>
</dbReference>
<reference evidence="10" key="1">
    <citation type="submission" date="2023-08" db="EMBL/GenBank/DDBJ databases">
        <authorList>
            <person name="Alioto T."/>
            <person name="Alioto T."/>
            <person name="Gomez Garrido J."/>
        </authorList>
    </citation>
    <scope>NUCLEOTIDE SEQUENCE</scope>
</reference>
<dbReference type="Gene3D" id="3.40.50.10190">
    <property type="entry name" value="BRCT domain"/>
    <property type="match status" value="1"/>
</dbReference>
<evidence type="ECO:0000259" key="8">
    <source>
        <dbReference type="PROSITE" id="PS51192"/>
    </source>
</evidence>
<feature type="compositionally biased region" description="Polar residues" evidence="7">
    <location>
        <begin position="627"/>
        <end position="636"/>
    </location>
</feature>
<dbReference type="Gene3D" id="3.40.50.300">
    <property type="entry name" value="P-loop containing nucleotide triphosphate hydrolases"/>
    <property type="match status" value="1"/>
</dbReference>